<dbReference type="AlphaFoldDB" id="A0A9P4K2N9"/>
<proteinExistence type="predicted"/>
<gene>
    <name evidence="2" type="ORF">CC78DRAFT_536853</name>
</gene>
<evidence type="ECO:0000313" key="2">
    <source>
        <dbReference type="EMBL" id="KAF2259728.1"/>
    </source>
</evidence>
<organism evidence="2 3">
    <name type="scientific">Lojkania enalia</name>
    <dbReference type="NCBI Taxonomy" id="147567"/>
    <lineage>
        <taxon>Eukaryota</taxon>
        <taxon>Fungi</taxon>
        <taxon>Dikarya</taxon>
        <taxon>Ascomycota</taxon>
        <taxon>Pezizomycotina</taxon>
        <taxon>Dothideomycetes</taxon>
        <taxon>Pleosporomycetidae</taxon>
        <taxon>Pleosporales</taxon>
        <taxon>Pleosporales incertae sedis</taxon>
        <taxon>Lojkania</taxon>
    </lineage>
</organism>
<feature type="transmembrane region" description="Helical" evidence="1">
    <location>
        <begin position="6"/>
        <end position="24"/>
    </location>
</feature>
<evidence type="ECO:0000256" key="1">
    <source>
        <dbReference type="SAM" id="Phobius"/>
    </source>
</evidence>
<keyword evidence="1" id="KW-0472">Membrane</keyword>
<accession>A0A9P4K2N9</accession>
<keyword evidence="1" id="KW-0812">Transmembrane</keyword>
<protein>
    <submittedName>
        <fullName evidence="2">Uncharacterized protein</fullName>
    </submittedName>
</protein>
<reference evidence="3" key="1">
    <citation type="journal article" date="2020" name="Stud. Mycol.">
        <title>101 Dothideomycetes genomes: A test case for predicting lifestyles and emergence of pathogens.</title>
        <authorList>
            <person name="Haridas S."/>
            <person name="Albert R."/>
            <person name="Binder M."/>
            <person name="Bloem J."/>
            <person name="LaButti K."/>
            <person name="Salamov A."/>
            <person name="Andreopoulos B."/>
            <person name="Baker S."/>
            <person name="Barry K."/>
            <person name="Bills G."/>
            <person name="Bluhm B."/>
            <person name="Cannon C."/>
            <person name="Castanera R."/>
            <person name="Culley D."/>
            <person name="Daum C."/>
            <person name="Ezra D."/>
            <person name="Gonzalez J."/>
            <person name="Henrissat B."/>
            <person name="Kuo A."/>
            <person name="Liang C."/>
            <person name="Lipzen A."/>
            <person name="Lutzoni F."/>
            <person name="Magnuson J."/>
            <person name="Mondo S."/>
            <person name="Nolan M."/>
            <person name="Ohm R."/>
            <person name="Pangilinan J."/>
            <person name="Park H.-J."/>
            <person name="Ramirez L."/>
            <person name="Alfaro M."/>
            <person name="Sun H."/>
            <person name="Tritt A."/>
            <person name="Yoshinaga Y."/>
            <person name="Zwiers L.-H."/>
            <person name="Turgeon B."/>
            <person name="Goodwin S."/>
            <person name="Spatafora J."/>
            <person name="Crous P."/>
            <person name="Grigoriev I."/>
        </authorList>
    </citation>
    <scope>NUCLEOTIDE SEQUENCE [LARGE SCALE GENOMIC DNA]</scope>
    <source>
        <strain evidence="3">CBS 304.66</strain>
    </source>
</reference>
<sequence>MTPEAWIGLVTIFFTIPTTFLIIFKIYQQCGWRWAPDIMLANRGLQLYASVHMNIPEETYEMDYLLRHA</sequence>
<comment type="caution">
    <text evidence="2">The sequence shown here is derived from an EMBL/GenBank/DDBJ whole genome shotgun (WGS) entry which is preliminary data.</text>
</comment>
<evidence type="ECO:0000313" key="3">
    <source>
        <dbReference type="Proteomes" id="UP000800093"/>
    </source>
</evidence>
<name>A0A9P4K2N9_9PLEO</name>
<dbReference type="EMBL" id="ML986699">
    <property type="protein sequence ID" value="KAF2259728.1"/>
    <property type="molecule type" value="Genomic_DNA"/>
</dbReference>
<keyword evidence="1" id="KW-1133">Transmembrane helix</keyword>
<dbReference type="Proteomes" id="UP000800093">
    <property type="component" value="Unassembled WGS sequence"/>
</dbReference>
<keyword evidence="3" id="KW-1185">Reference proteome</keyword>